<organism evidence="1">
    <name type="scientific">marine sediment metagenome</name>
    <dbReference type="NCBI Taxonomy" id="412755"/>
    <lineage>
        <taxon>unclassified sequences</taxon>
        <taxon>metagenomes</taxon>
        <taxon>ecological metagenomes</taxon>
    </lineage>
</organism>
<reference evidence="1" key="1">
    <citation type="journal article" date="2014" name="Front. Microbiol.">
        <title>High frequency of phylogenetically diverse reductive dehalogenase-homologous genes in deep subseafloor sedimentary metagenomes.</title>
        <authorList>
            <person name="Kawai M."/>
            <person name="Futagami T."/>
            <person name="Toyoda A."/>
            <person name="Takaki Y."/>
            <person name="Nishi S."/>
            <person name="Hori S."/>
            <person name="Arai W."/>
            <person name="Tsubouchi T."/>
            <person name="Morono Y."/>
            <person name="Uchiyama I."/>
            <person name="Ito T."/>
            <person name="Fujiyama A."/>
            <person name="Inagaki F."/>
            <person name="Takami H."/>
        </authorList>
    </citation>
    <scope>NUCLEOTIDE SEQUENCE</scope>
    <source>
        <strain evidence="1">Expedition CK06-06</strain>
    </source>
</reference>
<protein>
    <submittedName>
        <fullName evidence="1">Uncharacterized protein</fullName>
    </submittedName>
</protein>
<dbReference type="EMBL" id="BARS01026790">
    <property type="protein sequence ID" value="GAG04554.1"/>
    <property type="molecule type" value="Genomic_DNA"/>
</dbReference>
<name>X0UFQ3_9ZZZZ</name>
<gene>
    <name evidence="1" type="ORF">S01H1_42170</name>
</gene>
<sequence>MKVPVIMPLAEKLPTGKVVERPRQGLLYPDTMSEYM</sequence>
<accession>X0UFQ3</accession>
<dbReference type="AlphaFoldDB" id="X0UFQ3"/>
<proteinExistence type="predicted"/>
<evidence type="ECO:0000313" key="1">
    <source>
        <dbReference type="EMBL" id="GAG04554.1"/>
    </source>
</evidence>
<feature type="non-terminal residue" evidence="1">
    <location>
        <position position="36"/>
    </location>
</feature>
<comment type="caution">
    <text evidence="1">The sequence shown here is derived from an EMBL/GenBank/DDBJ whole genome shotgun (WGS) entry which is preliminary data.</text>
</comment>